<gene>
    <name evidence="14" type="ORF">Pla144_05950</name>
</gene>
<evidence type="ECO:0000313" key="15">
    <source>
        <dbReference type="Proteomes" id="UP000318437"/>
    </source>
</evidence>
<evidence type="ECO:0000256" key="10">
    <source>
        <dbReference type="ARBA" id="ARBA00042373"/>
    </source>
</evidence>
<keyword evidence="15" id="KW-1185">Reference proteome</keyword>
<evidence type="ECO:0000256" key="9">
    <source>
        <dbReference type="ARBA" id="ARBA00037649"/>
    </source>
</evidence>
<dbReference type="GO" id="GO:0009986">
    <property type="term" value="C:cell surface"/>
    <property type="evidence" value="ECO:0007669"/>
    <property type="project" value="TreeGrafter"/>
</dbReference>
<organism evidence="14 15">
    <name type="scientific">Bythopirellula polymerisocia</name>
    <dbReference type="NCBI Taxonomy" id="2528003"/>
    <lineage>
        <taxon>Bacteria</taxon>
        <taxon>Pseudomonadati</taxon>
        <taxon>Planctomycetota</taxon>
        <taxon>Planctomycetia</taxon>
        <taxon>Pirellulales</taxon>
        <taxon>Lacipirellulaceae</taxon>
        <taxon>Bythopirellula</taxon>
    </lineage>
</organism>
<dbReference type="EMBL" id="SJPS01000001">
    <property type="protein sequence ID" value="TWU29816.1"/>
    <property type="molecule type" value="Genomic_DNA"/>
</dbReference>
<evidence type="ECO:0000256" key="6">
    <source>
        <dbReference type="ARBA" id="ARBA00023277"/>
    </source>
</evidence>
<feature type="region of interest" description="Disordered" evidence="12">
    <location>
        <begin position="27"/>
        <end position="49"/>
    </location>
</feature>
<dbReference type="GO" id="GO:0005576">
    <property type="term" value="C:extracellular region"/>
    <property type="evidence" value="ECO:0007669"/>
    <property type="project" value="TreeGrafter"/>
</dbReference>
<dbReference type="SUPFAM" id="SSF51445">
    <property type="entry name" value="(Trans)glycosidases"/>
    <property type="match status" value="1"/>
</dbReference>
<keyword evidence="8" id="KW-0624">Polysaccharide degradation</keyword>
<comment type="function">
    <text evidence="9">Glucanases play a role in cell expansion during growth, in cell-cell fusion during mating, and in spore release during sporulation. This enzyme may be involved in beta-glucan degradation. Active on laminarin and lichenan.</text>
</comment>
<evidence type="ECO:0000313" key="14">
    <source>
        <dbReference type="EMBL" id="TWU29816.1"/>
    </source>
</evidence>
<dbReference type="AlphaFoldDB" id="A0A5C6D3K8"/>
<dbReference type="PANTHER" id="PTHR16631">
    <property type="entry name" value="GLUCAN 1,3-BETA-GLUCOSIDASE"/>
    <property type="match status" value="1"/>
</dbReference>
<dbReference type="Gene3D" id="3.20.20.80">
    <property type="entry name" value="Glycosidases"/>
    <property type="match status" value="1"/>
</dbReference>
<feature type="compositionally biased region" description="Polar residues" evidence="12">
    <location>
        <begin position="27"/>
        <end position="38"/>
    </location>
</feature>
<evidence type="ECO:0000256" key="1">
    <source>
        <dbReference type="ARBA" id="ARBA00004236"/>
    </source>
</evidence>
<keyword evidence="5" id="KW-0325">Glycoprotein</keyword>
<reference evidence="14 15" key="1">
    <citation type="submission" date="2019-02" db="EMBL/GenBank/DDBJ databases">
        <title>Deep-cultivation of Planctomycetes and their phenomic and genomic characterization uncovers novel biology.</title>
        <authorList>
            <person name="Wiegand S."/>
            <person name="Jogler M."/>
            <person name="Boedeker C."/>
            <person name="Pinto D."/>
            <person name="Vollmers J."/>
            <person name="Rivas-Marin E."/>
            <person name="Kohn T."/>
            <person name="Peeters S.H."/>
            <person name="Heuer A."/>
            <person name="Rast P."/>
            <person name="Oberbeckmann S."/>
            <person name="Bunk B."/>
            <person name="Jeske O."/>
            <person name="Meyerdierks A."/>
            <person name="Storesund J.E."/>
            <person name="Kallscheuer N."/>
            <person name="Luecker S."/>
            <person name="Lage O.M."/>
            <person name="Pohl T."/>
            <person name="Merkel B.J."/>
            <person name="Hornburger P."/>
            <person name="Mueller R.-W."/>
            <person name="Bruemmer F."/>
            <person name="Labrenz M."/>
            <person name="Spormann A.M."/>
            <person name="Op Den Camp H."/>
            <person name="Overmann J."/>
            <person name="Amann R."/>
            <person name="Jetten M.S.M."/>
            <person name="Mascher T."/>
            <person name="Medema M.H."/>
            <person name="Devos D.P."/>
            <person name="Kaster A.-K."/>
            <person name="Ovreas L."/>
            <person name="Rohde M."/>
            <person name="Galperin M.Y."/>
            <person name="Jogler C."/>
        </authorList>
    </citation>
    <scope>NUCLEOTIDE SEQUENCE [LARGE SCALE GENOMIC DNA]</scope>
    <source>
        <strain evidence="14 15">Pla144</strain>
    </source>
</reference>
<dbReference type="GO" id="GO:0005886">
    <property type="term" value="C:plasma membrane"/>
    <property type="evidence" value="ECO:0007669"/>
    <property type="project" value="UniProtKB-SubCell"/>
</dbReference>
<proteinExistence type="predicted"/>
<dbReference type="RefSeq" id="WP_146447785.1">
    <property type="nucleotide sequence ID" value="NZ_SJPS01000001.1"/>
</dbReference>
<comment type="subcellular location">
    <subcellularLocation>
        <location evidence="1">Cell membrane</location>
    </subcellularLocation>
</comment>
<sequence precursor="true">MFPTRSSFILLSFLLLLSVLINSEHTSAEANNSGQDSEGTSKDTLEEREFSPTLDGKWIGQGISYGPYREEESPDGLQPTREELIEDLAMLAQHWNLLRMYGAGEAAEEVLKIIHEKKLPLKVMIGAWIVPEVEAANPLLAEVSNKREVAEAIRLANAYPDEVIAVSIGNETQVFWSDHKTSPEVLIRYLREVRSATSVPVTTADDFNFWNKPESKQIADEVDFIVTHIHAMWAGLQLPQAMEWTEKVYDEVKENYPQKMVVIGEAGWATQVHDEGEQAKLIKGKAGEAEQREYYRQFTDWARDQKICTFYFEAFDEPWKGGPHPNEVEKHWGLYGVDREPKKAMTGTGK</sequence>
<evidence type="ECO:0000256" key="5">
    <source>
        <dbReference type="ARBA" id="ARBA00023180"/>
    </source>
</evidence>
<evidence type="ECO:0000256" key="7">
    <source>
        <dbReference type="ARBA" id="ARBA00023316"/>
    </source>
</evidence>
<keyword evidence="7" id="KW-0961">Cell wall biogenesis/degradation</keyword>
<dbReference type="GO" id="GO:0071555">
    <property type="term" value="P:cell wall organization"/>
    <property type="evidence" value="ECO:0007669"/>
    <property type="project" value="UniProtKB-KW"/>
</dbReference>
<dbReference type="InterPro" id="IPR017853">
    <property type="entry name" value="GH"/>
</dbReference>
<comment type="caution">
    <text evidence="14">The sequence shown here is derived from an EMBL/GenBank/DDBJ whole genome shotgun (WGS) entry which is preliminary data.</text>
</comment>
<feature type="signal peptide" evidence="13">
    <location>
        <begin position="1"/>
        <end position="30"/>
    </location>
</feature>
<dbReference type="PANTHER" id="PTHR16631:SF17">
    <property type="entry name" value="GLUCAN ENDO-1,3-BETA-GLUCOSIDASE BTGC"/>
    <property type="match status" value="1"/>
</dbReference>
<evidence type="ECO:0000256" key="12">
    <source>
        <dbReference type="SAM" id="MobiDB-lite"/>
    </source>
</evidence>
<evidence type="ECO:0000256" key="13">
    <source>
        <dbReference type="SAM" id="SignalP"/>
    </source>
</evidence>
<evidence type="ECO:0000256" key="11">
    <source>
        <dbReference type="ARBA" id="ARBA00043078"/>
    </source>
</evidence>
<dbReference type="Proteomes" id="UP000318437">
    <property type="component" value="Unassembled WGS sequence"/>
</dbReference>
<keyword evidence="6" id="KW-0119">Carbohydrate metabolism</keyword>
<evidence type="ECO:0000256" key="3">
    <source>
        <dbReference type="ARBA" id="ARBA00022801"/>
    </source>
</evidence>
<keyword evidence="4" id="KW-0472">Membrane</keyword>
<keyword evidence="13" id="KW-0732">Signal</keyword>
<dbReference type="InterPro" id="IPR050732">
    <property type="entry name" value="Beta-glucan_modifiers"/>
</dbReference>
<evidence type="ECO:0000256" key="8">
    <source>
        <dbReference type="ARBA" id="ARBA00023326"/>
    </source>
</evidence>
<protein>
    <recommendedName>
        <fullName evidence="11">Endo-1,3-beta-glucanase btgC</fullName>
    </recommendedName>
    <alternativeName>
        <fullName evidence="10">Laminarinase btgC</fullName>
    </alternativeName>
</protein>
<name>A0A5C6D3K8_9BACT</name>
<dbReference type="GO" id="GO:0000272">
    <property type="term" value="P:polysaccharide catabolic process"/>
    <property type="evidence" value="ECO:0007669"/>
    <property type="project" value="UniProtKB-KW"/>
</dbReference>
<keyword evidence="3 14" id="KW-0378">Hydrolase</keyword>
<keyword evidence="2" id="KW-1003">Cell membrane</keyword>
<dbReference type="OrthoDB" id="9806824at2"/>
<feature type="chain" id="PRO_5022730613" description="Endo-1,3-beta-glucanase btgC" evidence="13">
    <location>
        <begin position="31"/>
        <end position="350"/>
    </location>
</feature>
<evidence type="ECO:0000256" key="2">
    <source>
        <dbReference type="ARBA" id="ARBA00022475"/>
    </source>
</evidence>
<feature type="compositionally biased region" description="Basic and acidic residues" evidence="12">
    <location>
        <begin position="39"/>
        <end position="49"/>
    </location>
</feature>
<accession>A0A5C6D3K8</accession>
<evidence type="ECO:0000256" key="4">
    <source>
        <dbReference type="ARBA" id="ARBA00023136"/>
    </source>
</evidence>
<dbReference type="GO" id="GO:0042973">
    <property type="term" value="F:glucan endo-1,3-beta-D-glucosidase activity"/>
    <property type="evidence" value="ECO:0007669"/>
    <property type="project" value="TreeGrafter"/>
</dbReference>